<name>A0A132NDC2_HYDSH</name>
<dbReference type="EMBL" id="JXBB01000012">
    <property type="protein sequence ID" value="OAR04609.1"/>
    <property type="molecule type" value="Genomic_DNA"/>
</dbReference>
<feature type="compositionally biased region" description="Basic and acidic residues" evidence="1">
    <location>
        <begin position="40"/>
        <end position="52"/>
    </location>
</feature>
<dbReference type="AlphaFoldDB" id="A0A132NDC2"/>
<evidence type="ECO:0000313" key="2">
    <source>
        <dbReference type="EMBL" id="OAR04609.1"/>
    </source>
</evidence>
<organism evidence="2 3">
    <name type="scientific">Hydrogenibacillus schlegelii</name>
    <name type="common">Bacillus schlegelii</name>
    <dbReference type="NCBI Taxonomy" id="1484"/>
    <lineage>
        <taxon>Bacteria</taxon>
        <taxon>Bacillati</taxon>
        <taxon>Bacillota</taxon>
        <taxon>Bacilli</taxon>
        <taxon>Bacillales</taxon>
        <taxon>Bacillales Family X. Incertae Sedis</taxon>
        <taxon>Hydrogenibacillus</taxon>
    </lineage>
</organism>
<protein>
    <submittedName>
        <fullName evidence="2">Uncharacterized protein</fullName>
    </submittedName>
</protein>
<evidence type="ECO:0000313" key="3">
    <source>
        <dbReference type="Proteomes" id="UP000243024"/>
    </source>
</evidence>
<feature type="region of interest" description="Disordered" evidence="1">
    <location>
        <begin position="22"/>
        <end position="59"/>
    </location>
</feature>
<evidence type="ECO:0000256" key="1">
    <source>
        <dbReference type="SAM" id="MobiDB-lite"/>
    </source>
</evidence>
<proteinExistence type="predicted"/>
<dbReference type="Proteomes" id="UP000243024">
    <property type="component" value="Unassembled WGS sequence"/>
</dbReference>
<accession>A0A132NDC2</accession>
<comment type="caution">
    <text evidence="2">The sequence shown here is derived from an EMBL/GenBank/DDBJ whole genome shotgun (WGS) entry which is preliminary data.</text>
</comment>
<reference evidence="2 3" key="1">
    <citation type="submission" date="2015-09" db="EMBL/GenBank/DDBJ databases">
        <title>Draft genome sequence of Hydrogenibacillus schlegelii DSM 2000.</title>
        <authorList>
            <person name="Hemp J."/>
        </authorList>
    </citation>
    <scope>NUCLEOTIDE SEQUENCE [LARGE SCALE GENOMIC DNA]</scope>
    <source>
        <strain evidence="2 3">MA 48</strain>
    </source>
</reference>
<keyword evidence="3" id="KW-1185">Reference proteome</keyword>
<sequence length="59" mass="6555">MTAAVFPPGRARFRPRLKSAATQLIGNEGDRLKANATGRNAKETNHESDLSPRKRPLKR</sequence>
<gene>
    <name evidence="2" type="ORF">SA87_08700</name>
</gene>